<accession>A0A9X2Q800</accession>
<dbReference type="InterPro" id="IPR007159">
    <property type="entry name" value="SpoVT-AbrB_dom"/>
</dbReference>
<dbReference type="NCBIfam" id="TIGR02609">
    <property type="entry name" value="doc_partner"/>
    <property type="match status" value="1"/>
</dbReference>
<sequence length="76" mass="8589">MPEETTIRRIGNSSGLTIPKDLLDRQHLEEGDQVHLVETEDGLLITPYDPDFEDAMEAYEGGARDYRNALRALSDQ</sequence>
<organism evidence="2 3">
    <name type="scientific">Salinibacter ruber</name>
    <dbReference type="NCBI Taxonomy" id="146919"/>
    <lineage>
        <taxon>Bacteria</taxon>
        <taxon>Pseudomonadati</taxon>
        <taxon>Rhodothermota</taxon>
        <taxon>Rhodothermia</taxon>
        <taxon>Rhodothermales</taxon>
        <taxon>Salinibacteraceae</taxon>
        <taxon>Salinibacter</taxon>
    </lineage>
</organism>
<gene>
    <name evidence="2" type="ORF">GGP61_003535</name>
</gene>
<dbReference type="Proteomes" id="UP001155057">
    <property type="component" value="Unassembled WGS sequence"/>
</dbReference>
<dbReference type="GO" id="GO:0003677">
    <property type="term" value="F:DNA binding"/>
    <property type="evidence" value="ECO:0007669"/>
    <property type="project" value="UniProtKB-UniRule"/>
</dbReference>
<reference evidence="2" key="1">
    <citation type="submission" date="2022-08" db="EMBL/GenBank/DDBJ databases">
        <title>Genomic Encyclopedia of Type Strains, Phase V (KMG-V): Genome sequencing to study the core and pangenomes of soil and plant-associated prokaryotes.</title>
        <authorList>
            <person name="Whitman W."/>
        </authorList>
    </citation>
    <scope>NUCLEOTIDE SEQUENCE</scope>
    <source>
        <strain evidence="2">SP3049</strain>
    </source>
</reference>
<dbReference type="Gene3D" id="2.10.260.10">
    <property type="match status" value="1"/>
</dbReference>
<dbReference type="SMART" id="SM00966">
    <property type="entry name" value="SpoVT_AbrB"/>
    <property type="match status" value="1"/>
</dbReference>
<proteinExistence type="predicted"/>
<dbReference type="InterPro" id="IPR013432">
    <property type="entry name" value="Doc_partner"/>
</dbReference>
<dbReference type="Pfam" id="PF04014">
    <property type="entry name" value="MazE_antitoxin"/>
    <property type="match status" value="1"/>
</dbReference>
<dbReference type="SUPFAM" id="SSF89447">
    <property type="entry name" value="AbrB/MazE/MraZ-like"/>
    <property type="match status" value="1"/>
</dbReference>
<dbReference type="AlphaFoldDB" id="A0A9X2Q800"/>
<keyword evidence="1" id="KW-0238">DNA-binding</keyword>
<name>A0A9X2Q800_9BACT</name>
<dbReference type="RefSeq" id="WP_011405518.1">
    <property type="nucleotide sequence ID" value="NZ_CALTRY010000001.1"/>
</dbReference>
<evidence type="ECO:0000313" key="3">
    <source>
        <dbReference type="Proteomes" id="UP001155057"/>
    </source>
</evidence>
<dbReference type="EMBL" id="JANUAE010000020">
    <property type="protein sequence ID" value="MCS3711900.1"/>
    <property type="molecule type" value="Genomic_DNA"/>
</dbReference>
<evidence type="ECO:0000256" key="1">
    <source>
        <dbReference type="PROSITE-ProRule" id="PRU01076"/>
    </source>
</evidence>
<dbReference type="InterPro" id="IPR037914">
    <property type="entry name" value="SpoVT-AbrB_sf"/>
</dbReference>
<protein>
    <submittedName>
        <fullName evidence="2">Addiction module antidote</fullName>
    </submittedName>
</protein>
<evidence type="ECO:0000313" key="2">
    <source>
        <dbReference type="EMBL" id="MCS3711900.1"/>
    </source>
</evidence>
<dbReference type="PROSITE" id="PS51740">
    <property type="entry name" value="SPOVT_ABRB"/>
    <property type="match status" value="1"/>
</dbReference>
<comment type="caution">
    <text evidence="2">The sequence shown here is derived from an EMBL/GenBank/DDBJ whole genome shotgun (WGS) entry which is preliminary data.</text>
</comment>